<evidence type="ECO:0000256" key="2">
    <source>
        <dbReference type="SAM" id="MobiDB-lite"/>
    </source>
</evidence>
<feature type="region of interest" description="Disordered" evidence="2">
    <location>
        <begin position="40"/>
        <end position="71"/>
    </location>
</feature>
<proteinExistence type="predicted"/>
<evidence type="ECO:0000313" key="4">
    <source>
        <dbReference type="EMBL" id="MBF4694625.1"/>
    </source>
</evidence>
<evidence type="ECO:0000256" key="1">
    <source>
        <dbReference type="SAM" id="Coils"/>
    </source>
</evidence>
<comment type="caution">
    <text evidence="4">The sequence shown here is derived from an EMBL/GenBank/DDBJ whole genome shotgun (WGS) entry which is preliminary data.</text>
</comment>
<evidence type="ECO:0008006" key="6">
    <source>
        <dbReference type="Google" id="ProtNLM"/>
    </source>
</evidence>
<feature type="chain" id="PRO_5046579961" description="DUF4142 domain-containing protein" evidence="3">
    <location>
        <begin position="27"/>
        <end position="224"/>
    </location>
</feature>
<accession>A0ABR9ZW11</accession>
<feature type="signal peptide" evidence="3">
    <location>
        <begin position="1"/>
        <end position="26"/>
    </location>
</feature>
<keyword evidence="1" id="KW-0175">Coiled coil</keyword>
<protein>
    <recommendedName>
        <fullName evidence="6">DUF4142 domain-containing protein</fullName>
    </recommendedName>
</protein>
<keyword evidence="3" id="KW-0732">Signal</keyword>
<keyword evidence="5" id="KW-1185">Reference proteome</keyword>
<evidence type="ECO:0000313" key="5">
    <source>
        <dbReference type="Proteomes" id="UP000614200"/>
    </source>
</evidence>
<organism evidence="4 5">
    <name type="scientific">Fusibacter ferrireducens</name>
    <dbReference type="NCBI Taxonomy" id="2785058"/>
    <lineage>
        <taxon>Bacteria</taxon>
        <taxon>Bacillati</taxon>
        <taxon>Bacillota</taxon>
        <taxon>Clostridia</taxon>
        <taxon>Eubacteriales</taxon>
        <taxon>Eubacteriales Family XII. Incertae Sedis</taxon>
        <taxon>Fusibacter</taxon>
    </lineage>
</organism>
<dbReference type="Proteomes" id="UP000614200">
    <property type="component" value="Unassembled WGS sequence"/>
</dbReference>
<dbReference type="RefSeq" id="WP_194702867.1">
    <property type="nucleotide sequence ID" value="NZ_JADKNH010000010.1"/>
</dbReference>
<name>A0ABR9ZW11_9FIRM</name>
<gene>
    <name evidence="4" type="ORF">ISU02_16050</name>
</gene>
<feature type="coiled-coil region" evidence="1">
    <location>
        <begin position="149"/>
        <end position="176"/>
    </location>
</feature>
<dbReference type="EMBL" id="JADKNH010000010">
    <property type="protein sequence ID" value="MBF4694625.1"/>
    <property type="molecule type" value="Genomic_DNA"/>
</dbReference>
<sequence>MKKEFIKKIVTLGLLGTMIVPALAFADNSSTDIAVVPEDKPTVNRPIKGDLPPRPENENGRMPMRDDRGPQLGDRSLEIVTLYAPELLDQFETAMDSQKSIRDSISTLQKTKLEANQTAYRALLNTLKAGLENGTITRAEAQTQLEAFKTSGQAERDALRTEIEALKDTYKIDQEAHRTLMTTLKTAIDSSDEATIKASLNTLLEQLNQHIQYDQALYELFSSK</sequence>
<reference evidence="4 5" key="1">
    <citation type="submission" date="2020-11" db="EMBL/GenBank/DDBJ databases">
        <title>Fusibacter basophilias sp. nov.</title>
        <authorList>
            <person name="Qiu D."/>
        </authorList>
    </citation>
    <scope>NUCLEOTIDE SEQUENCE [LARGE SCALE GENOMIC DNA]</scope>
    <source>
        <strain evidence="4 5">Q10-2</strain>
    </source>
</reference>
<feature type="compositionally biased region" description="Basic and acidic residues" evidence="2">
    <location>
        <begin position="40"/>
        <end position="69"/>
    </location>
</feature>
<evidence type="ECO:0000256" key="3">
    <source>
        <dbReference type="SAM" id="SignalP"/>
    </source>
</evidence>